<dbReference type="Gene3D" id="3.80.10.10">
    <property type="entry name" value="Ribonuclease Inhibitor"/>
    <property type="match status" value="1"/>
</dbReference>
<feature type="domain" description="C-JID" evidence="3">
    <location>
        <begin position="149"/>
        <end position="231"/>
    </location>
</feature>
<dbReference type="InterPro" id="IPR045344">
    <property type="entry name" value="C-JID"/>
</dbReference>
<dbReference type="GeneID" id="104735137"/>
<dbReference type="PANTHER" id="PTHR47186">
    <property type="entry name" value="LEUCINE-RICH REPEAT-CONTAINING PROTEIN 57"/>
    <property type="match status" value="1"/>
</dbReference>
<evidence type="ECO:0000313" key="4">
    <source>
        <dbReference type="Proteomes" id="UP000694864"/>
    </source>
</evidence>
<dbReference type="SUPFAM" id="SSF52058">
    <property type="entry name" value="L domain-like"/>
    <property type="match status" value="1"/>
</dbReference>
<dbReference type="PANTHER" id="PTHR47186:SF63">
    <property type="entry name" value="C-JID DOMAIN-CONTAINING PROTEIN"/>
    <property type="match status" value="1"/>
</dbReference>
<dbReference type="Proteomes" id="UP000694864">
    <property type="component" value="Chromosome 13"/>
</dbReference>
<protein>
    <submittedName>
        <fullName evidence="5">Probable disease resistance protein RPP1</fullName>
    </submittedName>
</protein>
<evidence type="ECO:0000256" key="1">
    <source>
        <dbReference type="ARBA" id="ARBA00022614"/>
    </source>
</evidence>
<dbReference type="Pfam" id="PF20160">
    <property type="entry name" value="C-JID"/>
    <property type="match status" value="1"/>
</dbReference>
<name>A0ABM0VA13_CAMSA</name>
<organism evidence="4 5">
    <name type="scientific">Camelina sativa</name>
    <name type="common">False flax</name>
    <name type="synonym">Myagrum sativum</name>
    <dbReference type="NCBI Taxonomy" id="90675"/>
    <lineage>
        <taxon>Eukaryota</taxon>
        <taxon>Viridiplantae</taxon>
        <taxon>Streptophyta</taxon>
        <taxon>Embryophyta</taxon>
        <taxon>Tracheophyta</taxon>
        <taxon>Spermatophyta</taxon>
        <taxon>Magnoliopsida</taxon>
        <taxon>eudicotyledons</taxon>
        <taxon>Gunneridae</taxon>
        <taxon>Pentapetalae</taxon>
        <taxon>rosids</taxon>
        <taxon>malvids</taxon>
        <taxon>Brassicales</taxon>
        <taxon>Brassicaceae</taxon>
        <taxon>Camelineae</taxon>
        <taxon>Camelina</taxon>
    </lineage>
</organism>
<keyword evidence="1" id="KW-0433">Leucine-rich repeat</keyword>
<dbReference type="RefSeq" id="XP_010453168.1">
    <property type="nucleotide sequence ID" value="XM_010454866.2"/>
</dbReference>
<proteinExistence type="predicted"/>
<reference evidence="5" key="2">
    <citation type="submission" date="2025-08" db="UniProtKB">
        <authorList>
            <consortium name="RefSeq"/>
        </authorList>
    </citation>
    <scope>IDENTIFICATION</scope>
    <source>
        <tissue evidence="5">Leaf</tissue>
    </source>
</reference>
<reference evidence="4" key="1">
    <citation type="journal article" date="2014" name="Nat. Commun.">
        <title>The emerging biofuel crop Camelina sativa retains a highly undifferentiated hexaploid genome structure.</title>
        <authorList>
            <person name="Kagale S."/>
            <person name="Koh C."/>
            <person name="Nixon J."/>
            <person name="Bollina V."/>
            <person name="Clarke W.E."/>
            <person name="Tuteja R."/>
            <person name="Spillane C."/>
            <person name="Robinson S.J."/>
            <person name="Links M.G."/>
            <person name="Clarke C."/>
            <person name="Higgins E.E."/>
            <person name="Huebert T."/>
            <person name="Sharpe A.G."/>
            <person name="Parkin I.A."/>
        </authorList>
    </citation>
    <scope>NUCLEOTIDE SEQUENCE [LARGE SCALE GENOMIC DNA]</scope>
    <source>
        <strain evidence="4">cv. DH55</strain>
    </source>
</reference>
<keyword evidence="2" id="KW-0677">Repeat</keyword>
<sequence length="272" mass="31369">MVKRFPEISTNVRLLNLSGTAIEEVPPSIRSWPRLHDLLMSYFENLKEFPHALDSITHLELNDTEIQEVPPWIKRISRLRTLMLKGCRKVVSLPQIPESLKEIDAEDCESLEILDCTFHNPEITLRFGKCFKLNQEARDLIIQSRRAVLPGREVHAYFTHRVTGGSLTIKLNERPLPRYMRFKACILLVNNGDCEAPDRDNKWLHISFGVRSRTSGEYIYPCLTEHLYTFGIEAIVTSSELVFEFNVRGRNDWKIGGCGLRSEVLHIVDGHE</sequence>
<dbReference type="InterPro" id="IPR032675">
    <property type="entry name" value="LRR_dom_sf"/>
</dbReference>
<evidence type="ECO:0000313" key="5">
    <source>
        <dbReference type="RefSeq" id="XP_010453168.1"/>
    </source>
</evidence>
<accession>A0ABM0VA13</accession>
<gene>
    <name evidence="5" type="primary">LOC104735137</name>
</gene>
<evidence type="ECO:0000259" key="3">
    <source>
        <dbReference type="Pfam" id="PF20160"/>
    </source>
</evidence>
<evidence type="ECO:0000256" key="2">
    <source>
        <dbReference type="ARBA" id="ARBA00022737"/>
    </source>
</evidence>
<keyword evidence="4" id="KW-1185">Reference proteome</keyword>